<keyword evidence="1" id="KW-0732">Signal</keyword>
<organism evidence="2 3">
    <name type="scientific">Candidatus Enterocola intestinipullorum</name>
    <dbReference type="NCBI Taxonomy" id="2840783"/>
    <lineage>
        <taxon>Bacteria</taxon>
        <taxon>Pseudomonadati</taxon>
        <taxon>Bacteroidota</taxon>
        <taxon>Bacteroidia</taxon>
        <taxon>Bacteroidales</taxon>
        <taxon>Candidatus Enterocola</taxon>
    </lineage>
</organism>
<accession>A0A9D9EDS5</accession>
<name>A0A9D9EDS5_9BACT</name>
<proteinExistence type="predicted"/>
<sequence>MKNSFKYFIAAAVLAFSPVAAFAAEEEAAATEVEETGSKYKGNLGLSIDLVSANIWRGSYLTGVSLQPGISFDIAGFSVGAWGSTDFNYGSSGYSELDFMVGYSNWGASLLLTDYCWTNGSGEFDYFGNYADNHYLELSIGFDFGYYFEKVPICVSASTMLYGANHKTDGSQAYSTYLEIGYSYPVRNIVDLNLALGAAVESGGACLYSPNDGFSVVNINVGASHDFNIKDVCTISVGADVVYNPASEGIWFAAKAGFSM</sequence>
<comment type="caution">
    <text evidence="2">The sequence shown here is derived from an EMBL/GenBank/DDBJ whole genome shotgun (WGS) entry which is preliminary data.</text>
</comment>
<gene>
    <name evidence="2" type="ORF">IAC32_00160</name>
</gene>
<feature type="chain" id="PRO_5039161213" evidence="1">
    <location>
        <begin position="24"/>
        <end position="260"/>
    </location>
</feature>
<dbReference type="EMBL" id="JADIMR010000003">
    <property type="protein sequence ID" value="MBO8446151.1"/>
    <property type="molecule type" value="Genomic_DNA"/>
</dbReference>
<protein>
    <submittedName>
        <fullName evidence="2">Uncharacterized protein</fullName>
    </submittedName>
</protein>
<reference evidence="2" key="1">
    <citation type="submission" date="2020-10" db="EMBL/GenBank/DDBJ databases">
        <authorList>
            <person name="Gilroy R."/>
        </authorList>
    </citation>
    <scope>NUCLEOTIDE SEQUENCE</scope>
    <source>
        <strain evidence="2">D3-1215</strain>
    </source>
</reference>
<evidence type="ECO:0000313" key="3">
    <source>
        <dbReference type="Proteomes" id="UP000823637"/>
    </source>
</evidence>
<feature type="signal peptide" evidence="1">
    <location>
        <begin position="1"/>
        <end position="23"/>
    </location>
</feature>
<dbReference type="AlphaFoldDB" id="A0A9D9EDS5"/>
<evidence type="ECO:0000313" key="2">
    <source>
        <dbReference type="EMBL" id="MBO8446151.1"/>
    </source>
</evidence>
<dbReference type="Proteomes" id="UP000823637">
    <property type="component" value="Unassembled WGS sequence"/>
</dbReference>
<reference evidence="2" key="2">
    <citation type="journal article" date="2021" name="PeerJ">
        <title>Extensive microbial diversity within the chicken gut microbiome revealed by metagenomics and culture.</title>
        <authorList>
            <person name="Gilroy R."/>
            <person name="Ravi A."/>
            <person name="Getino M."/>
            <person name="Pursley I."/>
            <person name="Horton D.L."/>
            <person name="Alikhan N.F."/>
            <person name="Baker D."/>
            <person name="Gharbi K."/>
            <person name="Hall N."/>
            <person name="Watson M."/>
            <person name="Adriaenssens E.M."/>
            <person name="Foster-Nyarko E."/>
            <person name="Jarju S."/>
            <person name="Secka A."/>
            <person name="Antonio M."/>
            <person name="Oren A."/>
            <person name="Chaudhuri R.R."/>
            <person name="La Ragione R."/>
            <person name="Hildebrand F."/>
            <person name="Pallen M.J."/>
        </authorList>
    </citation>
    <scope>NUCLEOTIDE SEQUENCE</scope>
    <source>
        <strain evidence="2">D3-1215</strain>
    </source>
</reference>
<evidence type="ECO:0000256" key="1">
    <source>
        <dbReference type="SAM" id="SignalP"/>
    </source>
</evidence>